<keyword evidence="3" id="KW-1185">Reference proteome</keyword>
<evidence type="ECO:0000313" key="3">
    <source>
        <dbReference type="Proteomes" id="UP000750711"/>
    </source>
</evidence>
<reference evidence="2" key="1">
    <citation type="submission" date="2021-03" db="EMBL/GenBank/DDBJ databases">
        <title>Comparative genomics and phylogenomic investigation of the class Geoglossomycetes provide insights into ecological specialization and systematics.</title>
        <authorList>
            <person name="Melie T."/>
            <person name="Pirro S."/>
            <person name="Miller A.N."/>
            <person name="Quandt A."/>
        </authorList>
    </citation>
    <scope>NUCLEOTIDE SEQUENCE</scope>
    <source>
        <strain evidence="2">CAQ_001_2017</strain>
    </source>
</reference>
<organism evidence="2 3">
    <name type="scientific">Trichoglossum hirsutum</name>
    <dbReference type="NCBI Taxonomy" id="265104"/>
    <lineage>
        <taxon>Eukaryota</taxon>
        <taxon>Fungi</taxon>
        <taxon>Dikarya</taxon>
        <taxon>Ascomycota</taxon>
        <taxon>Pezizomycotina</taxon>
        <taxon>Geoglossomycetes</taxon>
        <taxon>Geoglossales</taxon>
        <taxon>Geoglossaceae</taxon>
        <taxon>Trichoglossum</taxon>
    </lineage>
</organism>
<accession>A0A9P8L749</accession>
<keyword evidence="1" id="KW-0175">Coiled coil</keyword>
<sequence length="553" mass="63741">MLAPYPELLNCMPHGIIDSWGNYESAGFYERKWVRRGHGKQRLYLNSLIPETLVELEKFMETKPSEEELITWFEKKKDRTEEEMKAIQKIEDWMENYSRERIQDTRQFKLKRAEYYRERALELDPPVDPELLERMACYKRAVCIAKPPTERSWRALLPKIRQELEQDQAQEENAESERRRSEAYLQKMQRRLDGDTPEQKLVDELADEVIEELESLDPPVACEDFGLLALGRIRSKYYAINRELRPDGDDGKYRLLLADAKWAWYEKICPAISGLDDSNSESRLFKCPGCVGTRSRRLRSFERHFLHLREVHASNHEDFKSLRKVGLPDIHTFHWCDVEWPINMPMLAAHQESTGHWDPEDVSPYNPASPAALFSLFDDRAASTDGPPSDDVVSNIVYAALMFVDTSLEWKYVTFISLYYAVVKYEQEAGAGQSPPFYKLSDLAVVLAKEGLHEVLKNVHCGICYGNTRTSAKRAEKVYSAAELILHFDGHPTDSWLTRLTPFPQAGQFIAALKGEQALEILNRLLPLRPDGMLRSDFTSTGTDWEGMGYAAA</sequence>
<name>A0A9P8L749_9PEZI</name>
<dbReference type="Proteomes" id="UP000750711">
    <property type="component" value="Unassembled WGS sequence"/>
</dbReference>
<feature type="non-terminal residue" evidence="2">
    <location>
        <position position="553"/>
    </location>
</feature>
<dbReference type="AlphaFoldDB" id="A0A9P8L749"/>
<comment type="caution">
    <text evidence="2">The sequence shown here is derived from an EMBL/GenBank/DDBJ whole genome shotgun (WGS) entry which is preliminary data.</text>
</comment>
<protein>
    <submittedName>
        <fullName evidence="2">Uncharacterized protein</fullName>
    </submittedName>
</protein>
<feature type="coiled-coil region" evidence="1">
    <location>
        <begin position="157"/>
        <end position="191"/>
    </location>
</feature>
<evidence type="ECO:0000313" key="2">
    <source>
        <dbReference type="EMBL" id="KAH0547876.1"/>
    </source>
</evidence>
<gene>
    <name evidence="2" type="ORF">GP486_008383</name>
</gene>
<evidence type="ECO:0000256" key="1">
    <source>
        <dbReference type="SAM" id="Coils"/>
    </source>
</evidence>
<proteinExistence type="predicted"/>
<dbReference type="EMBL" id="JAGHQM010003164">
    <property type="protein sequence ID" value="KAH0547876.1"/>
    <property type="molecule type" value="Genomic_DNA"/>
</dbReference>